<dbReference type="Pfam" id="PF09681">
    <property type="entry name" value="Phage_rep_org_N"/>
    <property type="match status" value="1"/>
</dbReference>
<protein>
    <submittedName>
        <fullName evidence="5">DnaD domain protein</fullName>
    </submittedName>
</protein>
<dbReference type="Gene3D" id="1.10.10.630">
    <property type="entry name" value="DnaD domain-like"/>
    <property type="match status" value="1"/>
</dbReference>
<dbReference type="InterPro" id="IPR006343">
    <property type="entry name" value="DnaB/C_C"/>
</dbReference>
<organism evidence="5 6">
    <name type="scientific">Megasphaera intestinihominis</name>
    <dbReference type="NCBI Taxonomy" id="3133159"/>
    <lineage>
        <taxon>Bacteria</taxon>
        <taxon>Bacillati</taxon>
        <taxon>Bacillota</taxon>
        <taxon>Negativicutes</taxon>
        <taxon>Veillonellales</taxon>
        <taxon>Veillonellaceae</taxon>
        <taxon>Megasphaera</taxon>
    </lineage>
</organism>
<feature type="non-terminal residue" evidence="5">
    <location>
        <position position="1"/>
    </location>
</feature>
<dbReference type="Proteomes" id="UP001433088">
    <property type="component" value="Unassembled WGS sequence"/>
</dbReference>
<evidence type="ECO:0000313" key="6">
    <source>
        <dbReference type="Proteomes" id="UP001433088"/>
    </source>
</evidence>
<sequence>IFVYPSMGHKVDSCNTDLHKLFYTPTVNVALSLFKHLGLIEETQEGIPVMPEVKNMVGSESESAARVRKYRKKKALQSNVDVTNKALQSNVEIRDKSIEYRDKSKEYREEKVESRKKETGASDDGLKGVITAYRKNIYPMPGEMDLEKLKALVDDFGSDTVIKAIDRAVTRNKRSLAYIHGILKSWQTGGYDDENTARTQPTPHNSKKEAIDVVNRLMAEYQAQEQKGETKDDNGNIDPASDWSFATGVQK</sequence>
<gene>
    <name evidence="5" type="ORF">WMO23_11080</name>
</gene>
<feature type="domain" description="Phage replisome organiser N-terminal" evidence="4">
    <location>
        <begin position="24"/>
        <end position="75"/>
    </location>
</feature>
<keyword evidence="6" id="KW-1185">Reference proteome</keyword>
<name>A0ABV1D127_9FIRM</name>
<feature type="region of interest" description="Disordered" evidence="2">
    <location>
        <begin position="190"/>
        <end position="209"/>
    </location>
</feature>
<proteinExistence type="inferred from homology"/>
<feature type="domain" description="DnaB/C C-terminal" evidence="3">
    <location>
        <begin position="132"/>
        <end position="191"/>
    </location>
</feature>
<evidence type="ECO:0000313" key="5">
    <source>
        <dbReference type="EMBL" id="MEQ2423267.1"/>
    </source>
</evidence>
<comment type="similarity">
    <text evidence="1">Belongs to the DnaB/DnaD family.</text>
</comment>
<feature type="region of interest" description="Disordered" evidence="2">
    <location>
        <begin position="218"/>
        <end position="251"/>
    </location>
</feature>
<dbReference type="PANTHER" id="PTHR37293:SF5">
    <property type="entry name" value="DNA REPLICATION PROTEIN"/>
    <property type="match status" value="1"/>
</dbReference>
<dbReference type="InterPro" id="IPR034829">
    <property type="entry name" value="DnaD-like_sf"/>
</dbReference>
<evidence type="ECO:0000259" key="4">
    <source>
        <dbReference type="Pfam" id="PF09681"/>
    </source>
</evidence>
<accession>A0ABV1D127</accession>
<dbReference type="RefSeq" id="WP_349174086.1">
    <property type="nucleotide sequence ID" value="NZ_JBBMEU010000113.1"/>
</dbReference>
<reference evidence="5 6" key="1">
    <citation type="submission" date="2024-03" db="EMBL/GenBank/DDBJ databases">
        <title>Human intestinal bacterial collection.</title>
        <authorList>
            <person name="Pauvert C."/>
            <person name="Hitch T.C.A."/>
            <person name="Clavel T."/>
        </authorList>
    </citation>
    <scope>NUCLEOTIDE SEQUENCE [LARGE SCALE GENOMIC DNA]</scope>
    <source>
        <strain evidence="5 6">CLA-AA-H81</strain>
    </source>
</reference>
<dbReference type="PANTHER" id="PTHR37293">
    <property type="entry name" value="PHAGE REPLICATION PROTEIN-RELATED"/>
    <property type="match status" value="1"/>
</dbReference>
<dbReference type="SUPFAM" id="SSF158499">
    <property type="entry name" value="DnaD domain-like"/>
    <property type="match status" value="1"/>
</dbReference>
<comment type="caution">
    <text evidence="5">The sequence shown here is derived from an EMBL/GenBank/DDBJ whole genome shotgun (WGS) entry which is preliminary data.</text>
</comment>
<dbReference type="InterPro" id="IPR053162">
    <property type="entry name" value="DnaD"/>
</dbReference>
<dbReference type="Pfam" id="PF07261">
    <property type="entry name" value="DnaB_2"/>
    <property type="match status" value="1"/>
</dbReference>
<dbReference type="EMBL" id="JBBMEU010000113">
    <property type="protein sequence ID" value="MEQ2423267.1"/>
    <property type="molecule type" value="Genomic_DNA"/>
</dbReference>
<evidence type="ECO:0000256" key="2">
    <source>
        <dbReference type="SAM" id="MobiDB-lite"/>
    </source>
</evidence>
<dbReference type="InterPro" id="IPR010056">
    <property type="entry name" value="Phage_rep_org__N"/>
</dbReference>
<evidence type="ECO:0000256" key="1">
    <source>
        <dbReference type="ARBA" id="ARBA00093462"/>
    </source>
</evidence>
<evidence type="ECO:0000259" key="3">
    <source>
        <dbReference type="Pfam" id="PF07261"/>
    </source>
</evidence>
<dbReference type="NCBIfam" id="TIGR01446">
    <property type="entry name" value="DnaD_dom"/>
    <property type="match status" value="1"/>
</dbReference>